<gene>
    <name evidence="5" type="primary">LOC101638481</name>
</gene>
<keyword evidence="1" id="KW-0430">Lectin</keyword>
<sequence>MVVEEPQTKRYRHSELFLWIIVAVFISLLSACFIASCLRSTWTCCPAGWRAFQSNCYMTFNDRKTWDDSFSNCTGVGANLVTISTEAEQHMEHIRKNKTKSAKVKEEFLWRFWHRGEPNNYQEEHCVVLVNVNDTWAWNDVPCHFKKRRICKTPGTVLN</sequence>
<dbReference type="PANTHER" id="PTHR22803">
    <property type="entry name" value="MANNOSE, PHOSPHOLIPASE, LECTIN RECEPTOR RELATED"/>
    <property type="match status" value="1"/>
</dbReference>
<keyword evidence="2" id="KW-0812">Transmembrane</keyword>
<organism evidence="4 5">
    <name type="scientific">Echinops telfairi</name>
    <name type="common">Lesser hedgehog tenrec</name>
    <dbReference type="NCBI Taxonomy" id="9371"/>
    <lineage>
        <taxon>Eukaryota</taxon>
        <taxon>Metazoa</taxon>
        <taxon>Chordata</taxon>
        <taxon>Craniata</taxon>
        <taxon>Vertebrata</taxon>
        <taxon>Euteleostomi</taxon>
        <taxon>Mammalia</taxon>
        <taxon>Eutheria</taxon>
        <taxon>Afrotheria</taxon>
        <taxon>Tenrecidae</taxon>
        <taxon>Tenrecinae</taxon>
        <taxon>Echinops</taxon>
    </lineage>
</organism>
<protein>
    <submittedName>
        <fullName evidence="5">C-type lectin domain family 4 member D</fullName>
    </submittedName>
</protein>
<dbReference type="GeneID" id="101638481"/>
<evidence type="ECO:0000313" key="4">
    <source>
        <dbReference type="Proteomes" id="UP000694863"/>
    </source>
</evidence>
<feature type="domain" description="C-type lectin" evidence="3">
    <location>
        <begin position="52"/>
        <end position="152"/>
    </location>
</feature>
<feature type="transmembrane region" description="Helical" evidence="2">
    <location>
        <begin position="16"/>
        <end position="36"/>
    </location>
</feature>
<dbReference type="InterPro" id="IPR050111">
    <property type="entry name" value="C-type_lectin/snaclec_domain"/>
</dbReference>
<dbReference type="SMART" id="SM00034">
    <property type="entry name" value="CLECT"/>
    <property type="match status" value="1"/>
</dbReference>
<keyword evidence="2" id="KW-1133">Transmembrane helix</keyword>
<dbReference type="InterPro" id="IPR001304">
    <property type="entry name" value="C-type_lectin-like"/>
</dbReference>
<evidence type="ECO:0000256" key="1">
    <source>
        <dbReference type="ARBA" id="ARBA00022734"/>
    </source>
</evidence>
<dbReference type="InterPro" id="IPR016187">
    <property type="entry name" value="CTDL_fold"/>
</dbReference>
<dbReference type="SUPFAM" id="SSF56436">
    <property type="entry name" value="C-type lectin-like"/>
    <property type="match status" value="1"/>
</dbReference>
<name>A0ABM1VLM5_ECHTE</name>
<evidence type="ECO:0000313" key="5">
    <source>
        <dbReference type="RefSeq" id="XP_030743101.1"/>
    </source>
</evidence>
<dbReference type="Proteomes" id="UP000694863">
    <property type="component" value="Unplaced"/>
</dbReference>
<keyword evidence="2" id="KW-0472">Membrane</keyword>
<keyword evidence="4" id="KW-1185">Reference proteome</keyword>
<proteinExistence type="predicted"/>
<evidence type="ECO:0000256" key="2">
    <source>
        <dbReference type="SAM" id="Phobius"/>
    </source>
</evidence>
<accession>A0ABM1VLM5</accession>
<reference evidence="5" key="1">
    <citation type="submission" date="2025-08" db="UniProtKB">
        <authorList>
            <consortium name="RefSeq"/>
        </authorList>
    </citation>
    <scope>IDENTIFICATION</scope>
</reference>
<dbReference type="InterPro" id="IPR016186">
    <property type="entry name" value="C-type_lectin-like/link_sf"/>
</dbReference>
<dbReference type="Gene3D" id="3.10.100.10">
    <property type="entry name" value="Mannose-Binding Protein A, subunit A"/>
    <property type="match status" value="2"/>
</dbReference>
<dbReference type="RefSeq" id="XP_030743101.1">
    <property type="nucleotide sequence ID" value="XM_030887241.2"/>
</dbReference>
<dbReference type="Pfam" id="PF00059">
    <property type="entry name" value="Lectin_C"/>
    <property type="match status" value="1"/>
</dbReference>
<evidence type="ECO:0000259" key="3">
    <source>
        <dbReference type="PROSITE" id="PS50041"/>
    </source>
</evidence>
<dbReference type="PROSITE" id="PS50041">
    <property type="entry name" value="C_TYPE_LECTIN_2"/>
    <property type="match status" value="1"/>
</dbReference>